<organism evidence="2 3">
    <name type="scientific">Actinomadura napierensis</name>
    <dbReference type="NCBI Taxonomy" id="267854"/>
    <lineage>
        <taxon>Bacteria</taxon>
        <taxon>Bacillati</taxon>
        <taxon>Actinomycetota</taxon>
        <taxon>Actinomycetes</taxon>
        <taxon>Streptosporangiales</taxon>
        <taxon>Thermomonosporaceae</taxon>
        <taxon>Actinomadura</taxon>
    </lineage>
</organism>
<comment type="caution">
    <text evidence="2">The sequence shown here is derived from an EMBL/GenBank/DDBJ whole genome shotgun (WGS) entry which is preliminary data.</text>
</comment>
<accession>A0ABN3AHN5</accession>
<feature type="compositionally biased region" description="Low complexity" evidence="1">
    <location>
        <begin position="103"/>
        <end position="116"/>
    </location>
</feature>
<proteinExistence type="predicted"/>
<evidence type="ECO:0000313" key="2">
    <source>
        <dbReference type="EMBL" id="GAA2169386.1"/>
    </source>
</evidence>
<evidence type="ECO:0000313" key="3">
    <source>
        <dbReference type="Proteomes" id="UP001501020"/>
    </source>
</evidence>
<feature type="compositionally biased region" description="Low complexity" evidence="1">
    <location>
        <begin position="66"/>
        <end position="87"/>
    </location>
</feature>
<gene>
    <name evidence="2" type="ORF">GCM10009727_92250</name>
</gene>
<sequence>MITGIYLAPGNTFPGRPERARERRGTGYRQGPTPREGTEVNRRRLAVLLLAPALSLTACGGGGDGKSAASSSSAPAPEPSSGVTVPAGPGGGSGGGGGGTGGSAASPGAPQVSSAPTKVVNDFVACMRAHGVKVPDDVGHWQPTPSPGDTKMQAALLACMKSAGAK</sequence>
<reference evidence="2 3" key="1">
    <citation type="journal article" date="2019" name="Int. J. Syst. Evol. Microbiol.">
        <title>The Global Catalogue of Microorganisms (GCM) 10K type strain sequencing project: providing services to taxonomists for standard genome sequencing and annotation.</title>
        <authorList>
            <consortium name="The Broad Institute Genomics Platform"/>
            <consortium name="The Broad Institute Genome Sequencing Center for Infectious Disease"/>
            <person name="Wu L."/>
            <person name="Ma J."/>
        </authorList>
    </citation>
    <scope>NUCLEOTIDE SEQUENCE [LARGE SCALE GENOMIC DNA]</scope>
    <source>
        <strain evidence="2 3">JCM 13850</strain>
    </source>
</reference>
<evidence type="ECO:0000256" key="1">
    <source>
        <dbReference type="SAM" id="MobiDB-lite"/>
    </source>
</evidence>
<protein>
    <submittedName>
        <fullName evidence="2">Uncharacterized protein</fullName>
    </submittedName>
</protein>
<dbReference type="Proteomes" id="UP001501020">
    <property type="component" value="Unassembled WGS sequence"/>
</dbReference>
<feature type="region of interest" description="Disordered" evidence="1">
    <location>
        <begin position="1"/>
        <end position="41"/>
    </location>
</feature>
<keyword evidence="3" id="KW-1185">Reference proteome</keyword>
<dbReference type="EMBL" id="BAAAMR010000173">
    <property type="protein sequence ID" value="GAA2169386.1"/>
    <property type="molecule type" value="Genomic_DNA"/>
</dbReference>
<feature type="region of interest" description="Disordered" evidence="1">
    <location>
        <begin position="59"/>
        <end position="116"/>
    </location>
</feature>
<name>A0ABN3AHN5_9ACTN</name>
<feature type="compositionally biased region" description="Basic and acidic residues" evidence="1">
    <location>
        <begin position="16"/>
        <end position="25"/>
    </location>
</feature>
<feature type="compositionally biased region" description="Gly residues" evidence="1">
    <location>
        <begin position="88"/>
        <end position="102"/>
    </location>
</feature>